<dbReference type="Proteomes" id="UP001295794">
    <property type="component" value="Unassembled WGS sequence"/>
</dbReference>
<reference evidence="1" key="1">
    <citation type="submission" date="2023-11" db="EMBL/GenBank/DDBJ databases">
        <authorList>
            <person name="De Vega J J."/>
            <person name="De Vega J J."/>
        </authorList>
    </citation>
    <scope>NUCLEOTIDE SEQUENCE</scope>
</reference>
<organism evidence="1 2">
    <name type="scientific">Mycena citricolor</name>
    <dbReference type="NCBI Taxonomy" id="2018698"/>
    <lineage>
        <taxon>Eukaryota</taxon>
        <taxon>Fungi</taxon>
        <taxon>Dikarya</taxon>
        <taxon>Basidiomycota</taxon>
        <taxon>Agaricomycotina</taxon>
        <taxon>Agaricomycetes</taxon>
        <taxon>Agaricomycetidae</taxon>
        <taxon>Agaricales</taxon>
        <taxon>Marasmiineae</taxon>
        <taxon>Mycenaceae</taxon>
        <taxon>Mycena</taxon>
    </lineage>
</organism>
<sequence length="76" mass="8360">IELLAQRRSDSTNPTLRTANAFQHLIRLGDLSLVAPLGGTPGQGLFASLQSLDLLRFLQGFPEQPRAFWPMCPAQL</sequence>
<dbReference type="AlphaFoldDB" id="A0AAD2GWE7"/>
<comment type="caution">
    <text evidence="1">The sequence shown here is derived from an EMBL/GenBank/DDBJ whole genome shotgun (WGS) entry which is preliminary data.</text>
</comment>
<evidence type="ECO:0000313" key="1">
    <source>
        <dbReference type="EMBL" id="CAK5264592.1"/>
    </source>
</evidence>
<keyword evidence="2" id="KW-1185">Reference proteome</keyword>
<proteinExistence type="predicted"/>
<feature type="non-terminal residue" evidence="1">
    <location>
        <position position="1"/>
    </location>
</feature>
<name>A0AAD2GWE7_9AGAR</name>
<protein>
    <submittedName>
        <fullName evidence="1">Uncharacterized protein</fullName>
    </submittedName>
</protein>
<dbReference type="EMBL" id="CAVNYO010000062">
    <property type="protein sequence ID" value="CAK5264592.1"/>
    <property type="molecule type" value="Genomic_DNA"/>
</dbReference>
<accession>A0AAD2GWE7</accession>
<evidence type="ECO:0000313" key="2">
    <source>
        <dbReference type="Proteomes" id="UP001295794"/>
    </source>
</evidence>
<gene>
    <name evidence="1" type="ORF">MYCIT1_LOCUS4881</name>
</gene>